<dbReference type="GO" id="GO:0099072">
    <property type="term" value="P:regulation of postsynaptic membrane neurotransmitter receptor levels"/>
    <property type="evidence" value="ECO:0007669"/>
    <property type="project" value="TreeGrafter"/>
</dbReference>
<dbReference type="InterPro" id="IPR042789">
    <property type="entry name" value="FRRS1L"/>
</dbReference>
<feature type="chain" id="PRO_5035941759" description="DOMON domain-containing protein" evidence="1">
    <location>
        <begin position="22"/>
        <end position="219"/>
    </location>
</feature>
<evidence type="ECO:0000256" key="1">
    <source>
        <dbReference type="SAM" id="SignalP"/>
    </source>
</evidence>
<sequence>MIMPFKSLLALLFVTAQLTTAIHVTHVSDCGVNRGCWRVPEGCTNSADCKAIVTWRHHRTSLTIELEAGLQNEGNDEWIGVGFSKDRQMGNDTVFECHFSETTPSTAYLSHNSAKRNVVLEKASSLLLKDAYAERFDGRGICGAEWKLDNFALSSEDKRLVHIISSGQYYLMIATGNLQKGKKEMHKMSGKLAPWISNEPTRFCHRCSASVNNIDFVKA</sequence>
<proteinExistence type="predicted"/>
<dbReference type="OrthoDB" id="6372137at2759"/>
<keyword evidence="4" id="KW-1185">Reference proteome</keyword>
<dbReference type="InterPro" id="IPR005018">
    <property type="entry name" value="DOMON_domain"/>
</dbReference>
<evidence type="ECO:0000259" key="2">
    <source>
        <dbReference type="PROSITE" id="PS50836"/>
    </source>
</evidence>
<feature type="signal peptide" evidence="1">
    <location>
        <begin position="1"/>
        <end position="21"/>
    </location>
</feature>
<dbReference type="PROSITE" id="PS50836">
    <property type="entry name" value="DOMON"/>
    <property type="match status" value="1"/>
</dbReference>
<evidence type="ECO:0000313" key="3">
    <source>
        <dbReference type="EMBL" id="CAD6197701.1"/>
    </source>
</evidence>
<accession>A0A8S1HU48</accession>
<feature type="domain" description="DOMON" evidence="2">
    <location>
        <begin position="49"/>
        <end position="176"/>
    </location>
</feature>
<dbReference type="EMBL" id="CAJGYM010000102">
    <property type="protein sequence ID" value="CAD6197701.1"/>
    <property type="molecule type" value="Genomic_DNA"/>
</dbReference>
<dbReference type="Proteomes" id="UP000835052">
    <property type="component" value="Unassembled WGS sequence"/>
</dbReference>
<dbReference type="GO" id="GO:1900449">
    <property type="term" value="P:regulation of glutamate receptor signaling pathway"/>
    <property type="evidence" value="ECO:0007669"/>
    <property type="project" value="InterPro"/>
</dbReference>
<gene>
    <name evidence="3" type="ORF">CAUJ_LOCUS13610</name>
</gene>
<evidence type="ECO:0000313" key="4">
    <source>
        <dbReference type="Proteomes" id="UP000835052"/>
    </source>
</evidence>
<comment type="caution">
    <text evidence="3">The sequence shown here is derived from an EMBL/GenBank/DDBJ whole genome shotgun (WGS) entry which is preliminary data.</text>
</comment>
<name>A0A8S1HU48_9PELO</name>
<dbReference type="PANTHER" id="PTHR46902">
    <property type="entry name" value="DOMON DOMAIN-CONTAINING PROTEIN FRRS1L"/>
    <property type="match status" value="1"/>
</dbReference>
<dbReference type="Pfam" id="PF03351">
    <property type="entry name" value="DOMON"/>
    <property type="match status" value="1"/>
</dbReference>
<dbReference type="AlphaFoldDB" id="A0A8S1HU48"/>
<dbReference type="SMART" id="SM00664">
    <property type="entry name" value="DoH"/>
    <property type="match status" value="1"/>
</dbReference>
<protein>
    <recommendedName>
        <fullName evidence="2">DOMON domain-containing protein</fullName>
    </recommendedName>
</protein>
<organism evidence="3 4">
    <name type="scientific">Caenorhabditis auriculariae</name>
    <dbReference type="NCBI Taxonomy" id="2777116"/>
    <lineage>
        <taxon>Eukaryota</taxon>
        <taxon>Metazoa</taxon>
        <taxon>Ecdysozoa</taxon>
        <taxon>Nematoda</taxon>
        <taxon>Chromadorea</taxon>
        <taxon>Rhabditida</taxon>
        <taxon>Rhabditina</taxon>
        <taxon>Rhabditomorpha</taxon>
        <taxon>Rhabditoidea</taxon>
        <taxon>Rhabditidae</taxon>
        <taxon>Peloderinae</taxon>
        <taxon>Caenorhabditis</taxon>
    </lineage>
</organism>
<dbReference type="PANTHER" id="PTHR46902:SF1">
    <property type="entry name" value="DOMON DOMAIN-CONTAINING PROTEIN FRRS1L"/>
    <property type="match status" value="1"/>
</dbReference>
<reference evidence="3" key="1">
    <citation type="submission" date="2020-10" db="EMBL/GenBank/DDBJ databases">
        <authorList>
            <person name="Kikuchi T."/>
        </authorList>
    </citation>
    <scope>NUCLEOTIDE SEQUENCE</scope>
    <source>
        <strain evidence="3">NKZ352</strain>
    </source>
</reference>
<keyword evidence="1" id="KW-0732">Signal</keyword>